<proteinExistence type="predicted"/>
<evidence type="ECO:0008006" key="5">
    <source>
        <dbReference type="Google" id="ProtNLM"/>
    </source>
</evidence>
<evidence type="ECO:0000256" key="2">
    <source>
        <dbReference type="SAM" id="Phobius"/>
    </source>
</evidence>
<comment type="caution">
    <text evidence="3">The sequence shown here is derived from an EMBL/GenBank/DDBJ whole genome shotgun (WGS) entry which is preliminary data.</text>
</comment>
<dbReference type="RefSeq" id="WP_345669302.1">
    <property type="nucleotide sequence ID" value="NZ_BAABKC010000049.1"/>
</dbReference>
<feature type="compositionally biased region" description="Basic and acidic residues" evidence="1">
    <location>
        <begin position="1"/>
        <end position="22"/>
    </location>
</feature>
<evidence type="ECO:0000313" key="3">
    <source>
        <dbReference type="EMBL" id="GAA5060151.1"/>
    </source>
</evidence>
<feature type="transmembrane region" description="Helical" evidence="2">
    <location>
        <begin position="45"/>
        <end position="65"/>
    </location>
</feature>
<keyword evidence="2" id="KW-1133">Transmembrane helix</keyword>
<feature type="region of interest" description="Disordered" evidence="1">
    <location>
        <begin position="72"/>
        <end position="96"/>
    </location>
</feature>
<keyword evidence="4" id="KW-1185">Reference proteome</keyword>
<sequence>MTPDHDQEDRLRAAAARSRDAHPASQAPVDRILTAARARRKRRRAAAAVASAACVLGVGLAVPFLKPAPDAVGAADRPSPLPTRSATPTPAPAPDTVGARVAEGTTDGHRWSVALEFHRTLPKDYAPPTPPGAATAPSASLLCQRMVIGGVRIDHQGGPWSDCQQVNGAQDPRASGEMGLWGLHEKGLSGTRLLVSNPEAAVAYGVVSLSDGTQVKAATVTVPGTVYRAWAAPVPDGRTITAVDQYDAHHHRLSHDTDLR</sequence>
<keyword evidence="2" id="KW-0812">Transmembrane</keyword>
<accession>A0ABP9KJF6</accession>
<name>A0ABP9KJF6_9ACTN</name>
<protein>
    <recommendedName>
        <fullName evidence="5">Serine/threonine protein kinase</fullName>
    </recommendedName>
</protein>
<dbReference type="EMBL" id="BAABKC010000049">
    <property type="protein sequence ID" value="GAA5060151.1"/>
    <property type="molecule type" value="Genomic_DNA"/>
</dbReference>
<keyword evidence="2" id="KW-0472">Membrane</keyword>
<organism evidence="3 4">
    <name type="scientific">Streptomyces similanensis</name>
    <dbReference type="NCBI Taxonomy" id="1274988"/>
    <lineage>
        <taxon>Bacteria</taxon>
        <taxon>Bacillati</taxon>
        <taxon>Actinomycetota</taxon>
        <taxon>Actinomycetes</taxon>
        <taxon>Kitasatosporales</taxon>
        <taxon>Streptomycetaceae</taxon>
        <taxon>Streptomyces</taxon>
    </lineage>
</organism>
<evidence type="ECO:0000256" key="1">
    <source>
        <dbReference type="SAM" id="MobiDB-lite"/>
    </source>
</evidence>
<feature type="region of interest" description="Disordered" evidence="1">
    <location>
        <begin position="1"/>
        <end position="29"/>
    </location>
</feature>
<dbReference type="Proteomes" id="UP001500124">
    <property type="component" value="Unassembled WGS sequence"/>
</dbReference>
<gene>
    <name evidence="3" type="ORF">GCM10023336_36640</name>
</gene>
<reference evidence="4" key="1">
    <citation type="journal article" date="2019" name="Int. J. Syst. Evol. Microbiol.">
        <title>The Global Catalogue of Microorganisms (GCM) 10K type strain sequencing project: providing services to taxonomists for standard genome sequencing and annotation.</title>
        <authorList>
            <consortium name="The Broad Institute Genomics Platform"/>
            <consortium name="The Broad Institute Genome Sequencing Center for Infectious Disease"/>
            <person name="Wu L."/>
            <person name="Ma J."/>
        </authorList>
    </citation>
    <scope>NUCLEOTIDE SEQUENCE [LARGE SCALE GENOMIC DNA]</scope>
    <source>
        <strain evidence="4">JCM 18410</strain>
    </source>
</reference>
<evidence type="ECO:0000313" key="4">
    <source>
        <dbReference type="Proteomes" id="UP001500124"/>
    </source>
</evidence>